<accession>A0A2T6A7J3</accession>
<dbReference type="AlphaFoldDB" id="A0A2T6A7J3"/>
<evidence type="ECO:0000256" key="3">
    <source>
        <dbReference type="SAM" id="SignalP"/>
    </source>
</evidence>
<evidence type="ECO:0000313" key="6">
    <source>
        <dbReference type="Proteomes" id="UP000244069"/>
    </source>
</evidence>
<proteinExistence type="predicted"/>
<keyword evidence="3" id="KW-0732">Signal</keyword>
<dbReference type="EMBL" id="QBKN01000036">
    <property type="protein sequence ID" value="PTX39773.1"/>
    <property type="molecule type" value="Genomic_DNA"/>
</dbReference>
<dbReference type="PANTHER" id="PTHR39201">
    <property type="entry name" value="EXPORTED PROTEIN-RELATED"/>
    <property type="match status" value="1"/>
</dbReference>
<feature type="signal peptide" evidence="3">
    <location>
        <begin position="1"/>
        <end position="26"/>
    </location>
</feature>
<dbReference type="InterPro" id="IPR008254">
    <property type="entry name" value="Flavodoxin/NO_synth"/>
</dbReference>
<feature type="domain" description="Flavodoxin-like" evidence="4">
    <location>
        <begin position="39"/>
        <end position="179"/>
    </location>
</feature>
<reference evidence="5 6" key="1">
    <citation type="submission" date="2018-04" db="EMBL/GenBank/DDBJ databases">
        <title>Genomic Encyclopedia of Archaeal and Bacterial Type Strains, Phase II (KMG-II): from individual species to whole genera.</title>
        <authorList>
            <person name="Goeker M."/>
        </authorList>
    </citation>
    <scope>NUCLEOTIDE SEQUENCE [LARGE SCALE GENOMIC DNA]</scope>
    <source>
        <strain evidence="5 6">DSM 29329</strain>
    </source>
</reference>
<dbReference type="Proteomes" id="UP000244069">
    <property type="component" value="Unassembled WGS sequence"/>
</dbReference>
<dbReference type="Gene3D" id="3.40.50.360">
    <property type="match status" value="1"/>
</dbReference>
<feature type="chain" id="PRO_5015524052" evidence="3">
    <location>
        <begin position="27"/>
        <end position="190"/>
    </location>
</feature>
<comment type="caution">
    <text evidence="5">The sequence shown here is derived from an EMBL/GenBank/DDBJ whole genome shotgun (WGS) entry which is preliminary data.</text>
</comment>
<dbReference type="GO" id="GO:0010181">
    <property type="term" value="F:FMN binding"/>
    <property type="evidence" value="ECO:0007669"/>
    <property type="project" value="InterPro"/>
</dbReference>
<keyword evidence="1" id="KW-0285">Flavoprotein</keyword>
<dbReference type="SUPFAM" id="SSF52218">
    <property type="entry name" value="Flavoproteins"/>
    <property type="match status" value="1"/>
</dbReference>
<dbReference type="InterPro" id="IPR029039">
    <property type="entry name" value="Flavoprotein-like_sf"/>
</dbReference>
<evidence type="ECO:0000256" key="1">
    <source>
        <dbReference type="ARBA" id="ARBA00022630"/>
    </source>
</evidence>
<protein>
    <submittedName>
        <fullName evidence="5">Flavodoxin-like protein</fullName>
    </submittedName>
</protein>
<gene>
    <name evidence="5" type="ORF">C8N44_13616</name>
</gene>
<evidence type="ECO:0000259" key="4">
    <source>
        <dbReference type="Pfam" id="PF12682"/>
    </source>
</evidence>
<evidence type="ECO:0000313" key="5">
    <source>
        <dbReference type="EMBL" id="PTX39773.1"/>
    </source>
</evidence>
<organism evidence="5 6">
    <name type="scientific">Allosediminivita pacifica</name>
    <dbReference type="NCBI Taxonomy" id="1267769"/>
    <lineage>
        <taxon>Bacteria</taxon>
        <taxon>Pseudomonadati</taxon>
        <taxon>Pseudomonadota</taxon>
        <taxon>Alphaproteobacteria</taxon>
        <taxon>Rhodobacterales</taxon>
        <taxon>Paracoccaceae</taxon>
        <taxon>Allosediminivita</taxon>
    </lineage>
</organism>
<keyword evidence="6" id="KW-1185">Reference proteome</keyword>
<evidence type="ECO:0000256" key="2">
    <source>
        <dbReference type="ARBA" id="ARBA00022643"/>
    </source>
</evidence>
<dbReference type="RefSeq" id="WP_210204202.1">
    <property type="nucleotide sequence ID" value="NZ_BMEZ01000035.1"/>
</dbReference>
<dbReference type="PANTHER" id="PTHR39201:SF1">
    <property type="entry name" value="FLAVODOXIN-LIKE DOMAIN-CONTAINING PROTEIN"/>
    <property type="match status" value="1"/>
</dbReference>
<name>A0A2T6A7J3_9RHOB</name>
<sequence>MPSLPFSRRLMLAALTLLPLASRTRAQDSTAALDISGRVLVVLYTRSHNSRIPAELVRRRTGGDLFEIRTRNPYPIDYFETVEQVTREREADYRPPLAGDVADIAGYDTIVLAFPIWGGSLPPPVRSFLDAHDLGGKRLVPMICHGGYGPGEAMALLHAAAPEAEVTAPFVMEGEQERRVVNRVDDWLGG</sequence>
<keyword evidence="2" id="KW-0288">FMN</keyword>
<dbReference type="Pfam" id="PF12682">
    <property type="entry name" value="Flavodoxin_4"/>
    <property type="match status" value="1"/>
</dbReference>